<gene>
    <name evidence="2" type="ORF">ENR23_12850</name>
</gene>
<reference evidence="2" key="1">
    <citation type="journal article" date="2020" name="mSystems">
        <title>Genome- and Community-Level Interaction Insights into Carbon Utilization and Element Cycling Functions of Hydrothermarchaeota in Hydrothermal Sediment.</title>
        <authorList>
            <person name="Zhou Z."/>
            <person name="Liu Y."/>
            <person name="Xu W."/>
            <person name="Pan J."/>
            <person name="Luo Z.H."/>
            <person name="Li M."/>
        </authorList>
    </citation>
    <scope>NUCLEOTIDE SEQUENCE [LARGE SCALE GENOMIC DNA]</scope>
    <source>
        <strain evidence="2">SpSt-381</strain>
    </source>
</reference>
<proteinExistence type="predicted"/>
<dbReference type="AlphaFoldDB" id="A0A832MLX8"/>
<accession>A0A832MLX8</accession>
<feature type="chain" id="PRO_5032431846" description="Cohesin domain-containing protein" evidence="1">
    <location>
        <begin position="24"/>
        <end position="176"/>
    </location>
</feature>
<dbReference type="InterPro" id="IPR008965">
    <property type="entry name" value="CBM2/CBM3_carb-bd_dom_sf"/>
</dbReference>
<dbReference type="GO" id="GO:0030246">
    <property type="term" value="F:carbohydrate binding"/>
    <property type="evidence" value="ECO:0007669"/>
    <property type="project" value="InterPro"/>
</dbReference>
<feature type="signal peptide" evidence="1">
    <location>
        <begin position="1"/>
        <end position="23"/>
    </location>
</feature>
<name>A0A832MLX8_UNCEI</name>
<keyword evidence="1" id="KW-0732">Signal</keyword>
<dbReference type="SUPFAM" id="SSF49384">
    <property type="entry name" value="Carbohydrate-binding domain"/>
    <property type="match status" value="1"/>
</dbReference>
<evidence type="ECO:0000313" key="2">
    <source>
        <dbReference type="EMBL" id="HGZ44280.1"/>
    </source>
</evidence>
<organism evidence="2">
    <name type="scientific">Eiseniibacteriota bacterium</name>
    <dbReference type="NCBI Taxonomy" id="2212470"/>
    <lineage>
        <taxon>Bacteria</taxon>
        <taxon>Candidatus Eiseniibacteriota</taxon>
    </lineage>
</organism>
<comment type="caution">
    <text evidence="2">The sequence shown here is derived from an EMBL/GenBank/DDBJ whole genome shotgun (WGS) entry which is preliminary data.</text>
</comment>
<dbReference type="EMBL" id="DSQF01000026">
    <property type="protein sequence ID" value="HGZ44280.1"/>
    <property type="molecule type" value="Genomic_DNA"/>
</dbReference>
<dbReference type="CDD" id="cd08547">
    <property type="entry name" value="Type_II_cohesin"/>
    <property type="match status" value="1"/>
</dbReference>
<evidence type="ECO:0008006" key="3">
    <source>
        <dbReference type="Google" id="ProtNLM"/>
    </source>
</evidence>
<protein>
    <recommendedName>
        <fullName evidence="3">Cohesin domain-containing protein</fullName>
    </recommendedName>
</protein>
<sequence length="176" mass="18353">MLGRCIGATVIAAALFAAAPSRGAVVAVAPSDTAVTLGDTVTVRVETTGVPDLKGFQLVYAYTSPRLQFVGATAGDVLAQGAGDYFEYVLPDVAPPDSVWYDAARLDGTSSGPGVLAFFTFVATSEGFAHVGCRHIEFRDSANQASFPTCLGGLIRVIGPVPSRPASWPRLKGLYR</sequence>
<evidence type="ECO:0000256" key="1">
    <source>
        <dbReference type="SAM" id="SignalP"/>
    </source>
</evidence>
<dbReference type="Gene3D" id="2.60.40.680">
    <property type="match status" value="1"/>
</dbReference>